<proteinExistence type="predicted"/>
<dbReference type="PROSITE" id="PS50853">
    <property type="entry name" value="FN3"/>
    <property type="match status" value="1"/>
</dbReference>
<dbReference type="InterPro" id="IPR013783">
    <property type="entry name" value="Ig-like_fold"/>
</dbReference>
<dbReference type="SUPFAM" id="SSF49265">
    <property type="entry name" value="Fibronectin type III"/>
    <property type="match status" value="1"/>
</dbReference>
<feature type="domain" description="Fibronectin type-III" evidence="3">
    <location>
        <begin position="477"/>
        <end position="579"/>
    </location>
</feature>
<dbReference type="CDD" id="cd00063">
    <property type="entry name" value="FN3"/>
    <property type="match status" value="2"/>
</dbReference>
<name>A0AAW1N042_POPJA</name>
<protein>
    <submittedName>
        <fullName evidence="4">Fibronectin type III domain</fullName>
    </submittedName>
</protein>
<gene>
    <name evidence="4" type="ORF">QE152_g4994</name>
</gene>
<accession>A0AAW1N042</accession>
<sequence>MESTCAAFNTHSQVKWIDDLDFAPILDFRWEGIPEQELKLHPPVVVYQPKQDSFRISFSFKGVEIHILLCDREFNKNHGNCYWLGFGVYKGRKNFLRICKEGLIPFKDGSYAKPPCNESKIQINETNIIREDIWNHLSVYKKGNLLEVYLENRPEVWLEYNDTSADRIAVSHVFVRSGTRGSAFMKVHTARVLPLPHAAPTTIALKSSRTSSCIALYLRTCKNCGVNITLALHPNVILQRQNEEVDGWQRIIFRDKENSIGTNSIINITSSGNGTSYISSTIENCEAKLPIVKKAPAIINEQHRAIEVDLDLSFDGKENPQYYTVQYKEENQTNWQNTSKMWYFKAAQQKLTKLKSNVLYQIRVILLTNKDEGYYGNHIPVIDARTTCRADIRDFMEVKAFNISMSITTYPNRSKEICPLTELQLCIYENGNNKNCSQHLHFSTTFSNLEPYHEYLLILYRNGSKIQEWTERTAEGVPEQVQNFQRGKASNTSIELIWDEPQKKNGNIRGYIIKYRHTKWKGCRTLDSKMNTTMLRVLETKVHLNSLLPYSSYVVNIWAFTVYDGLATETLRYTMVWPPKHQLRHLKQQYLQKRNFLVLRL</sequence>
<dbReference type="AlphaFoldDB" id="A0AAW1N042"/>
<dbReference type="EMBL" id="JASPKY010000028">
    <property type="protein sequence ID" value="KAK9751439.1"/>
    <property type="molecule type" value="Genomic_DNA"/>
</dbReference>
<evidence type="ECO:0000259" key="3">
    <source>
        <dbReference type="PROSITE" id="PS50853"/>
    </source>
</evidence>
<keyword evidence="2" id="KW-1015">Disulfide bond</keyword>
<organism evidence="4 5">
    <name type="scientific">Popillia japonica</name>
    <name type="common">Japanese beetle</name>
    <dbReference type="NCBI Taxonomy" id="7064"/>
    <lineage>
        <taxon>Eukaryota</taxon>
        <taxon>Metazoa</taxon>
        <taxon>Ecdysozoa</taxon>
        <taxon>Arthropoda</taxon>
        <taxon>Hexapoda</taxon>
        <taxon>Insecta</taxon>
        <taxon>Pterygota</taxon>
        <taxon>Neoptera</taxon>
        <taxon>Endopterygota</taxon>
        <taxon>Coleoptera</taxon>
        <taxon>Polyphaga</taxon>
        <taxon>Scarabaeiformia</taxon>
        <taxon>Scarabaeidae</taxon>
        <taxon>Rutelinae</taxon>
        <taxon>Popillia</taxon>
    </lineage>
</organism>
<dbReference type="InterPro" id="IPR003961">
    <property type="entry name" value="FN3_dom"/>
</dbReference>
<dbReference type="Pfam" id="PF00041">
    <property type="entry name" value="fn3"/>
    <property type="match status" value="1"/>
</dbReference>
<evidence type="ECO:0000313" key="5">
    <source>
        <dbReference type="Proteomes" id="UP001458880"/>
    </source>
</evidence>
<dbReference type="InterPro" id="IPR051622">
    <property type="entry name" value="R-tyr_protein_phosphatases"/>
</dbReference>
<evidence type="ECO:0000256" key="1">
    <source>
        <dbReference type="ARBA" id="ARBA00022737"/>
    </source>
</evidence>
<dbReference type="Proteomes" id="UP001458880">
    <property type="component" value="Unassembled WGS sequence"/>
</dbReference>
<dbReference type="Gene3D" id="2.60.40.10">
    <property type="entry name" value="Immunoglobulins"/>
    <property type="match status" value="2"/>
</dbReference>
<dbReference type="PANTHER" id="PTHR24051">
    <property type="entry name" value="SUSHI DOMAIN-CONTAINING PROTEIN 1"/>
    <property type="match status" value="1"/>
</dbReference>
<comment type="caution">
    <text evidence="4">The sequence shown here is derived from an EMBL/GenBank/DDBJ whole genome shotgun (WGS) entry which is preliminary data.</text>
</comment>
<dbReference type="SMART" id="SM00060">
    <property type="entry name" value="FN3"/>
    <property type="match status" value="2"/>
</dbReference>
<dbReference type="InterPro" id="IPR036116">
    <property type="entry name" value="FN3_sf"/>
</dbReference>
<evidence type="ECO:0000256" key="2">
    <source>
        <dbReference type="ARBA" id="ARBA00023157"/>
    </source>
</evidence>
<keyword evidence="1" id="KW-0677">Repeat</keyword>
<evidence type="ECO:0000313" key="4">
    <source>
        <dbReference type="EMBL" id="KAK9751439.1"/>
    </source>
</evidence>
<keyword evidence="5" id="KW-1185">Reference proteome</keyword>
<reference evidence="4 5" key="1">
    <citation type="journal article" date="2024" name="BMC Genomics">
        <title>De novo assembly and annotation of Popillia japonica's genome with initial clues to its potential as an invasive pest.</title>
        <authorList>
            <person name="Cucini C."/>
            <person name="Boschi S."/>
            <person name="Funari R."/>
            <person name="Cardaioli E."/>
            <person name="Iannotti N."/>
            <person name="Marturano G."/>
            <person name="Paoli F."/>
            <person name="Bruttini M."/>
            <person name="Carapelli A."/>
            <person name="Frati F."/>
            <person name="Nardi F."/>
        </authorList>
    </citation>
    <scope>NUCLEOTIDE SEQUENCE [LARGE SCALE GENOMIC DNA]</scope>
    <source>
        <strain evidence="4">DMR45628</strain>
    </source>
</reference>
<dbReference type="PANTHER" id="PTHR24051:SF9">
    <property type="entry name" value="FIBRONECTIN TYPE-III DOMAIN-CONTAINING PROTEIN"/>
    <property type="match status" value="1"/>
</dbReference>